<evidence type="ECO:0000256" key="9">
    <source>
        <dbReference type="ARBA" id="ARBA00022842"/>
    </source>
</evidence>
<evidence type="ECO:0000256" key="3">
    <source>
        <dbReference type="ARBA" id="ARBA00019010"/>
    </source>
</evidence>
<comment type="subcellular location">
    <subcellularLocation>
        <location evidence="1">Cytoplasm</location>
    </subcellularLocation>
</comment>
<dbReference type="InterPro" id="IPR003442">
    <property type="entry name" value="T6A_TsaE"/>
</dbReference>
<proteinExistence type="inferred from homology"/>
<keyword evidence="8" id="KW-0067">ATP-binding</keyword>
<dbReference type="GO" id="GO:0005737">
    <property type="term" value="C:cytoplasm"/>
    <property type="evidence" value="ECO:0007669"/>
    <property type="project" value="UniProtKB-SubCell"/>
</dbReference>
<keyword evidence="9" id="KW-0460">Magnesium</keyword>
<evidence type="ECO:0000256" key="1">
    <source>
        <dbReference type="ARBA" id="ARBA00004496"/>
    </source>
</evidence>
<evidence type="ECO:0000256" key="5">
    <source>
        <dbReference type="ARBA" id="ARBA00022694"/>
    </source>
</evidence>
<evidence type="ECO:0000256" key="6">
    <source>
        <dbReference type="ARBA" id="ARBA00022723"/>
    </source>
</evidence>
<dbReference type="STRING" id="1802362.A2806_01260"/>
<comment type="caution">
    <text evidence="11">The sequence shown here is derived from an EMBL/GenBank/DDBJ whole genome shotgun (WGS) entry which is preliminary data.</text>
</comment>
<dbReference type="EMBL" id="MHSS01000004">
    <property type="protein sequence ID" value="OHA48735.1"/>
    <property type="molecule type" value="Genomic_DNA"/>
</dbReference>
<reference evidence="11 12" key="1">
    <citation type="journal article" date="2016" name="Nat. Commun.">
        <title>Thousands of microbial genomes shed light on interconnected biogeochemical processes in an aquifer system.</title>
        <authorList>
            <person name="Anantharaman K."/>
            <person name="Brown C.T."/>
            <person name="Hug L.A."/>
            <person name="Sharon I."/>
            <person name="Castelle C.J."/>
            <person name="Probst A.J."/>
            <person name="Thomas B.C."/>
            <person name="Singh A."/>
            <person name="Wilkins M.J."/>
            <person name="Karaoz U."/>
            <person name="Brodie E.L."/>
            <person name="Williams K.H."/>
            <person name="Hubbard S.S."/>
            <person name="Banfield J.F."/>
        </authorList>
    </citation>
    <scope>NUCLEOTIDE SEQUENCE [LARGE SCALE GENOMIC DNA]</scope>
</reference>
<gene>
    <name evidence="11" type="ORF">A2806_01260</name>
</gene>
<sequence length="164" mass="18814">MVTKNDNELVALGKKTGEALRQQKNGPLVLALVGELGSGKTTFVRGLAKGLGIRARITSPTFVLAKRYRVPAIRNKKQETRNKQDTRYKKQETNRQYFWHMDAYRLKDGRDLAGIDFEEIVSDSANIVAIEWANKIKRAIPKGARWIRFFHLPGNRRKIIFSME</sequence>
<dbReference type="InterPro" id="IPR027417">
    <property type="entry name" value="P-loop_NTPase"/>
</dbReference>
<dbReference type="SUPFAM" id="SSF52540">
    <property type="entry name" value="P-loop containing nucleoside triphosphate hydrolases"/>
    <property type="match status" value="1"/>
</dbReference>
<evidence type="ECO:0000313" key="12">
    <source>
        <dbReference type="Proteomes" id="UP000177629"/>
    </source>
</evidence>
<dbReference type="GO" id="GO:0046872">
    <property type="term" value="F:metal ion binding"/>
    <property type="evidence" value="ECO:0007669"/>
    <property type="project" value="UniProtKB-KW"/>
</dbReference>
<evidence type="ECO:0000313" key="11">
    <source>
        <dbReference type="EMBL" id="OHA48735.1"/>
    </source>
</evidence>
<keyword evidence="6" id="KW-0479">Metal-binding</keyword>
<dbReference type="GO" id="GO:0005524">
    <property type="term" value="F:ATP binding"/>
    <property type="evidence" value="ECO:0007669"/>
    <property type="project" value="UniProtKB-KW"/>
</dbReference>
<protein>
    <recommendedName>
        <fullName evidence="3">tRNA threonylcarbamoyladenosine biosynthesis protein TsaE</fullName>
    </recommendedName>
    <alternativeName>
        <fullName evidence="10">t(6)A37 threonylcarbamoyladenosine biosynthesis protein TsaE</fullName>
    </alternativeName>
</protein>
<evidence type="ECO:0000256" key="2">
    <source>
        <dbReference type="ARBA" id="ARBA00007599"/>
    </source>
</evidence>
<keyword evidence="4" id="KW-0963">Cytoplasm</keyword>
<name>A0A1G2PK55_9BACT</name>
<keyword evidence="7" id="KW-0547">Nucleotide-binding</keyword>
<evidence type="ECO:0000256" key="4">
    <source>
        <dbReference type="ARBA" id="ARBA00022490"/>
    </source>
</evidence>
<dbReference type="PANTHER" id="PTHR33540">
    <property type="entry name" value="TRNA THREONYLCARBAMOYLADENOSINE BIOSYNTHESIS PROTEIN TSAE"/>
    <property type="match status" value="1"/>
</dbReference>
<keyword evidence="5" id="KW-0819">tRNA processing</keyword>
<dbReference type="Proteomes" id="UP000177629">
    <property type="component" value="Unassembled WGS sequence"/>
</dbReference>
<comment type="similarity">
    <text evidence="2">Belongs to the TsaE family.</text>
</comment>
<dbReference type="AlphaFoldDB" id="A0A1G2PK55"/>
<dbReference type="Gene3D" id="3.40.50.300">
    <property type="entry name" value="P-loop containing nucleotide triphosphate hydrolases"/>
    <property type="match status" value="1"/>
</dbReference>
<evidence type="ECO:0000256" key="7">
    <source>
        <dbReference type="ARBA" id="ARBA00022741"/>
    </source>
</evidence>
<evidence type="ECO:0000256" key="8">
    <source>
        <dbReference type="ARBA" id="ARBA00022840"/>
    </source>
</evidence>
<dbReference type="Pfam" id="PF02367">
    <property type="entry name" value="TsaE"/>
    <property type="match status" value="2"/>
</dbReference>
<evidence type="ECO:0000256" key="10">
    <source>
        <dbReference type="ARBA" id="ARBA00032441"/>
    </source>
</evidence>
<organism evidence="11 12">
    <name type="scientific">Candidatus Terrybacteria bacterium RIFCSPHIGHO2_01_FULL_48_17</name>
    <dbReference type="NCBI Taxonomy" id="1802362"/>
    <lineage>
        <taxon>Bacteria</taxon>
        <taxon>Candidatus Terryibacteriota</taxon>
    </lineage>
</organism>
<dbReference type="GO" id="GO:0002949">
    <property type="term" value="P:tRNA threonylcarbamoyladenosine modification"/>
    <property type="evidence" value="ECO:0007669"/>
    <property type="project" value="InterPro"/>
</dbReference>
<dbReference type="PANTHER" id="PTHR33540:SF2">
    <property type="entry name" value="TRNA THREONYLCARBAMOYLADENOSINE BIOSYNTHESIS PROTEIN TSAE"/>
    <property type="match status" value="1"/>
</dbReference>
<accession>A0A1G2PK55</accession>